<dbReference type="Pfam" id="PF00533">
    <property type="entry name" value="BRCT"/>
    <property type="match status" value="1"/>
</dbReference>
<evidence type="ECO:0000256" key="11">
    <source>
        <dbReference type="ARBA" id="ARBA00023125"/>
    </source>
</evidence>
<evidence type="ECO:0000256" key="3">
    <source>
        <dbReference type="ARBA" id="ARBA00022679"/>
    </source>
</evidence>
<dbReference type="InterPro" id="IPR036420">
    <property type="entry name" value="BRCT_dom_sf"/>
</dbReference>
<proteinExistence type="inferred from homology"/>
<keyword evidence="2 15" id="KW-0328">Glycosyltransferase</keyword>
<dbReference type="InterPro" id="IPR004102">
    <property type="entry name" value="Poly(ADP-ribose)pol_reg_dom"/>
</dbReference>
<dbReference type="Proteomes" id="UP000698800">
    <property type="component" value="Unassembled WGS sequence"/>
</dbReference>
<evidence type="ECO:0000256" key="1">
    <source>
        <dbReference type="ARBA" id="ARBA00004123"/>
    </source>
</evidence>
<evidence type="ECO:0000256" key="10">
    <source>
        <dbReference type="ARBA" id="ARBA00023027"/>
    </source>
</evidence>
<keyword evidence="22" id="KW-1185">Reference proteome</keyword>
<dbReference type="InterPro" id="IPR008893">
    <property type="entry name" value="WGR_domain"/>
</dbReference>
<dbReference type="PROSITE" id="PS51059">
    <property type="entry name" value="PARP_CATALYTIC"/>
    <property type="match status" value="1"/>
</dbReference>
<evidence type="ECO:0000313" key="22">
    <source>
        <dbReference type="Proteomes" id="UP000698800"/>
    </source>
</evidence>
<dbReference type="SMART" id="SM00292">
    <property type="entry name" value="BRCT"/>
    <property type="match status" value="1"/>
</dbReference>
<evidence type="ECO:0000259" key="18">
    <source>
        <dbReference type="PROSITE" id="PS51059"/>
    </source>
</evidence>
<comment type="subcellular location">
    <subcellularLocation>
        <location evidence="1">Nucleus</location>
    </subcellularLocation>
</comment>
<dbReference type="InterPro" id="IPR036930">
    <property type="entry name" value="WGR_dom_sf"/>
</dbReference>
<dbReference type="PANTHER" id="PTHR10459:SF60">
    <property type="entry name" value="POLY [ADP-RIBOSE] POLYMERASE 2"/>
    <property type="match status" value="1"/>
</dbReference>
<dbReference type="PANTHER" id="PTHR10459">
    <property type="entry name" value="DNA LIGASE"/>
    <property type="match status" value="1"/>
</dbReference>
<dbReference type="InterPro" id="IPR050800">
    <property type="entry name" value="ARTD/PARP"/>
</dbReference>
<keyword evidence="8" id="KW-0863">Zinc-finger</keyword>
<dbReference type="Pfam" id="PF02877">
    <property type="entry name" value="PARP_reg"/>
    <property type="match status" value="1"/>
</dbReference>
<reference evidence="21" key="1">
    <citation type="submission" date="2021-03" db="EMBL/GenBank/DDBJ databases">
        <title>Comparative genomics and phylogenomic investigation of the class Geoglossomycetes provide insights into ecological specialization and systematics.</title>
        <authorList>
            <person name="Melie T."/>
            <person name="Pirro S."/>
            <person name="Miller A.N."/>
            <person name="Quandt A."/>
        </authorList>
    </citation>
    <scope>NUCLEOTIDE SEQUENCE</scope>
    <source>
        <strain evidence="21">GBOQ0MN5Z8</strain>
    </source>
</reference>
<evidence type="ECO:0000256" key="5">
    <source>
        <dbReference type="ARBA" id="ARBA00022723"/>
    </source>
</evidence>
<keyword evidence="3 15" id="KW-0808">Transferase</keyword>
<dbReference type="GO" id="GO:0005730">
    <property type="term" value="C:nucleolus"/>
    <property type="evidence" value="ECO:0007669"/>
    <property type="project" value="TreeGrafter"/>
</dbReference>
<feature type="domain" description="PARP alpha-helical" evidence="19">
    <location>
        <begin position="338"/>
        <end position="464"/>
    </location>
</feature>
<keyword evidence="6" id="KW-0677">Repeat</keyword>
<name>A0A9P8IBV1_9PEZI</name>
<comment type="caution">
    <text evidence="21">The sequence shown here is derived from an EMBL/GenBank/DDBJ whole genome shotgun (WGS) entry which is preliminary data.</text>
</comment>
<evidence type="ECO:0000256" key="2">
    <source>
        <dbReference type="ARBA" id="ARBA00022676"/>
    </source>
</evidence>
<keyword evidence="10 15" id="KW-0520">NAD</keyword>
<evidence type="ECO:0000313" key="21">
    <source>
        <dbReference type="EMBL" id="KAH0544608.1"/>
    </source>
</evidence>
<feature type="compositionally biased region" description="Polar residues" evidence="16">
    <location>
        <begin position="112"/>
        <end position="132"/>
    </location>
</feature>
<dbReference type="AlphaFoldDB" id="A0A9P8IBV1"/>
<dbReference type="SUPFAM" id="SSF142921">
    <property type="entry name" value="WGR domain-like"/>
    <property type="match status" value="1"/>
</dbReference>
<gene>
    <name evidence="21" type="ORF">FGG08_001257</name>
</gene>
<dbReference type="PROSITE" id="PS51060">
    <property type="entry name" value="PARP_ALPHA_HD"/>
    <property type="match status" value="1"/>
</dbReference>
<dbReference type="FunFam" id="2.20.140.10:FF:000001">
    <property type="entry name" value="Poly [ADP-ribose] polymerase"/>
    <property type="match status" value="1"/>
</dbReference>
<evidence type="ECO:0000256" key="12">
    <source>
        <dbReference type="ARBA" id="ARBA00023242"/>
    </source>
</evidence>
<evidence type="ECO:0000256" key="8">
    <source>
        <dbReference type="ARBA" id="ARBA00022771"/>
    </source>
</evidence>
<evidence type="ECO:0000256" key="13">
    <source>
        <dbReference type="ARBA" id="ARBA00024347"/>
    </source>
</evidence>
<dbReference type="Pfam" id="PF00644">
    <property type="entry name" value="PARP"/>
    <property type="match status" value="1"/>
</dbReference>
<dbReference type="Gene3D" id="3.40.50.10190">
    <property type="entry name" value="BRCT domain"/>
    <property type="match status" value="1"/>
</dbReference>
<organism evidence="21 22">
    <name type="scientific">Glutinoglossum americanum</name>
    <dbReference type="NCBI Taxonomy" id="1670608"/>
    <lineage>
        <taxon>Eukaryota</taxon>
        <taxon>Fungi</taxon>
        <taxon>Dikarya</taxon>
        <taxon>Ascomycota</taxon>
        <taxon>Pezizomycotina</taxon>
        <taxon>Geoglossomycetes</taxon>
        <taxon>Geoglossales</taxon>
        <taxon>Geoglossaceae</taxon>
        <taxon>Glutinoglossum</taxon>
    </lineage>
</organism>
<dbReference type="Gene3D" id="2.20.140.10">
    <property type="entry name" value="WGR domain"/>
    <property type="match status" value="1"/>
</dbReference>
<dbReference type="FunFam" id="1.20.142.10:FF:000002">
    <property type="entry name" value="Poly [ADP-ribose] polymerase"/>
    <property type="match status" value="1"/>
</dbReference>
<evidence type="ECO:0000259" key="17">
    <source>
        <dbReference type="PROSITE" id="PS50172"/>
    </source>
</evidence>
<dbReference type="InterPro" id="IPR036616">
    <property type="entry name" value="Poly(ADP-ribose)pol_reg_dom_sf"/>
</dbReference>
<dbReference type="EMBL" id="JAGHQL010000016">
    <property type="protein sequence ID" value="KAH0544608.1"/>
    <property type="molecule type" value="Genomic_DNA"/>
</dbReference>
<dbReference type="InterPro" id="IPR001357">
    <property type="entry name" value="BRCT_dom"/>
</dbReference>
<keyword evidence="11" id="KW-0238">DNA-binding</keyword>
<dbReference type="GO" id="GO:0070212">
    <property type="term" value="P:protein poly-ADP-ribosylation"/>
    <property type="evidence" value="ECO:0007669"/>
    <property type="project" value="TreeGrafter"/>
</dbReference>
<evidence type="ECO:0000259" key="20">
    <source>
        <dbReference type="PROSITE" id="PS51977"/>
    </source>
</evidence>
<dbReference type="GO" id="GO:0006302">
    <property type="term" value="P:double-strand break repair"/>
    <property type="evidence" value="ECO:0007669"/>
    <property type="project" value="TreeGrafter"/>
</dbReference>
<protein>
    <recommendedName>
        <fullName evidence="15">Poly [ADP-ribose] polymerase</fullName>
        <shortName evidence="15">PARP</shortName>
        <ecNumber evidence="15">2.4.2.-</ecNumber>
    </recommendedName>
</protein>
<feature type="region of interest" description="Disordered" evidence="16">
    <location>
        <begin position="311"/>
        <end position="333"/>
    </location>
</feature>
<keyword evidence="5" id="KW-0479">Metal-binding</keyword>
<dbReference type="Pfam" id="PF05406">
    <property type="entry name" value="WGR"/>
    <property type="match status" value="1"/>
</dbReference>
<dbReference type="PROSITE" id="PS50172">
    <property type="entry name" value="BRCT"/>
    <property type="match status" value="1"/>
</dbReference>
<evidence type="ECO:0000256" key="14">
    <source>
        <dbReference type="ARBA" id="ARBA00033987"/>
    </source>
</evidence>
<dbReference type="GO" id="GO:0008270">
    <property type="term" value="F:zinc ion binding"/>
    <property type="evidence" value="ECO:0007669"/>
    <property type="project" value="UniProtKB-KW"/>
</dbReference>
<keyword evidence="9" id="KW-0862">Zinc</keyword>
<evidence type="ECO:0000256" key="7">
    <source>
        <dbReference type="ARBA" id="ARBA00022765"/>
    </source>
</evidence>
<comment type="catalytic activity">
    <reaction evidence="14">
        <text>NAD(+) + (ADP-D-ribosyl)n-acceptor = nicotinamide + (ADP-D-ribosyl)n+1-acceptor + H(+).</text>
        <dbReference type="EC" id="2.4.2.30"/>
    </reaction>
</comment>
<dbReference type="SMART" id="SM00773">
    <property type="entry name" value="WGR"/>
    <property type="match status" value="1"/>
</dbReference>
<comment type="similarity">
    <text evidence="13">Belongs to the ARTD/PARP family.</text>
</comment>
<evidence type="ECO:0000256" key="15">
    <source>
        <dbReference type="RuleBase" id="RU362114"/>
    </source>
</evidence>
<dbReference type="GO" id="GO:0016779">
    <property type="term" value="F:nucleotidyltransferase activity"/>
    <property type="evidence" value="ECO:0007669"/>
    <property type="project" value="UniProtKB-KW"/>
</dbReference>
<feature type="domain" description="WGR" evidence="20">
    <location>
        <begin position="203"/>
        <end position="300"/>
    </location>
</feature>
<feature type="domain" description="BRCT" evidence="17">
    <location>
        <begin position="1"/>
        <end position="92"/>
    </location>
</feature>
<sequence>MVFAGQTISFSGTFPGYKQASLGAIVLGNGGRISSKVDEDCTHLVTSQADFEKPSIKNKQAQDIPDLKVVSLDWLLESVQNKQLESEASYALGASKASVSRQGVGVPPKSTGVDSNTNPKTRDATANASSSVAKVDDKIDITNKTSSKGRKRTRKAATPVSDNSADGAAEDNEPAAKKFKDGQKAKSTSLSIPVDEGCHLFGTHEVYIDPDGIIYDAALNQTNVSNNNNKFYRVQLLVSTSNPKDYRTWTRWGRVGEHGQTALLGGGTLEIAMMQFEKKFKDKSGHQWANRLDPAKANKYTFIEKNYEESDDDEDVVGGASSSKPLKKVEKEKLPEVKSALPQPVQRLMQLIFNQSYFANTMASMEYDANKLPLGKLSKRTLENGFQMLKNLAEVLSDPSVAASKHTMSPPEAIQHFTNQYYSVIPHSFGRLRPPVINTEAMMKREIELLESLADMEIANEIMKVAKGHTGEAGNPIHPLDKQYHGLGMQEMTPLEAGSVEFKELEEYLIKSHGHTHQYEILTGDGVSYPLTSLNFSSRLKIQDIFRIERHGEFDRFDKSPFAKSKTSDRRLLWHGSRCTNFGGILSQGLRIAPPEAPVSGYMFGKGVYLADISSKSAGYCYPELSGNHALLLLCEAELGKPMLELTNSDYHAGDLAQAKGMIATWGKGLTGPAAWKDASCVNPDLKGVMMVRIMTFEIPP</sequence>
<dbReference type="Gene3D" id="3.90.228.10">
    <property type="match status" value="1"/>
</dbReference>
<dbReference type="GO" id="GO:1990404">
    <property type="term" value="F:NAD+-protein mono-ADP-ribosyltransferase activity"/>
    <property type="evidence" value="ECO:0007669"/>
    <property type="project" value="TreeGrafter"/>
</dbReference>
<evidence type="ECO:0000256" key="6">
    <source>
        <dbReference type="ARBA" id="ARBA00022737"/>
    </source>
</evidence>
<evidence type="ECO:0000256" key="9">
    <source>
        <dbReference type="ARBA" id="ARBA00022833"/>
    </source>
</evidence>
<dbReference type="SUPFAM" id="SSF56399">
    <property type="entry name" value="ADP-ribosylation"/>
    <property type="match status" value="1"/>
</dbReference>
<keyword evidence="4" id="KW-0548">Nucleotidyltransferase</keyword>
<accession>A0A9P8IBV1</accession>
<feature type="compositionally biased region" description="Basic and acidic residues" evidence="16">
    <location>
        <begin position="174"/>
        <end position="184"/>
    </location>
</feature>
<dbReference type="SUPFAM" id="SSF47587">
    <property type="entry name" value="Domain of poly(ADP-ribose) polymerase"/>
    <property type="match status" value="1"/>
</dbReference>
<dbReference type="CDD" id="cd01437">
    <property type="entry name" value="parp_like"/>
    <property type="match status" value="1"/>
</dbReference>
<evidence type="ECO:0000256" key="16">
    <source>
        <dbReference type="SAM" id="MobiDB-lite"/>
    </source>
</evidence>
<keyword evidence="7" id="KW-0013">ADP-ribosylation</keyword>
<dbReference type="PROSITE" id="PS51977">
    <property type="entry name" value="WGR"/>
    <property type="match status" value="1"/>
</dbReference>
<dbReference type="Gene3D" id="1.20.142.10">
    <property type="entry name" value="Poly(ADP-ribose) polymerase, regulatory domain"/>
    <property type="match status" value="1"/>
</dbReference>
<keyword evidence="12" id="KW-0539">Nucleus</keyword>
<feature type="domain" description="PARP catalytic" evidence="18">
    <location>
        <begin position="478"/>
        <end position="701"/>
    </location>
</feature>
<dbReference type="OrthoDB" id="2017365at2759"/>
<dbReference type="CDD" id="cd07997">
    <property type="entry name" value="WGR_PARP"/>
    <property type="match status" value="1"/>
</dbReference>
<dbReference type="GO" id="GO:0003950">
    <property type="term" value="F:NAD+ poly-ADP-ribosyltransferase activity"/>
    <property type="evidence" value="ECO:0007669"/>
    <property type="project" value="UniProtKB-UniRule"/>
</dbReference>
<dbReference type="InterPro" id="IPR012317">
    <property type="entry name" value="Poly(ADP-ribose)pol_cat_dom"/>
</dbReference>
<evidence type="ECO:0000256" key="4">
    <source>
        <dbReference type="ARBA" id="ARBA00022695"/>
    </source>
</evidence>
<feature type="region of interest" description="Disordered" evidence="16">
    <location>
        <begin position="96"/>
        <end position="188"/>
    </location>
</feature>
<evidence type="ECO:0000259" key="19">
    <source>
        <dbReference type="PROSITE" id="PS51060"/>
    </source>
</evidence>
<dbReference type="GO" id="GO:0003677">
    <property type="term" value="F:DNA binding"/>
    <property type="evidence" value="ECO:0007669"/>
    <property type="project" value="UniProtKB-KW"/>
</dbReference>
<dbReference type="SUPFAM" id="SSF52113">
    <property type="entry name" value="BRCT domain"/>
    <property type="match status" value="1"/>
</dbReference>
<dbReference type="EC" id="2.4.2.-" evidence="15"/>